<sequence length="54" mass="6316">MAKTELTTSNDAYEIKRREWDVPLVCLDWNIVHLSCFGILWQKENSLATKTFTV</sequence>
<gene>
    <name evidence="1" type="ORF">LEP1GSC202_2297</name>
</gene>
<dbReference type="EMBL" id="AOGX02000022">
    <property type="protein sequence ID" value="EOQ88412.1"/>
    <property type="molecule type" value="Genomic_DNA"/>
</dbReference>
<organism evidence="1 2">
    <name type="scientific">Leptospira yanagawae serovar Saopaulo str. Sao Paulo = ATCC 700523</name>
    <dbReference type="NCBI Taxonomy" id="1249483"/>
    <lineage>
        <taxon>Bacteria</taxon>
        <taxon>Pseudomonadati</taxon>
        <taxon>Spirochaetota</taxon>
        <taxon>Spirochaetia</taxon>
        <taxon>Leptospirales</taxon>
        <taxon>Leptospiraceae</taxon>
        <taxon>Leptospira</taxon>
    </lineage>
</organism>
<name>A0A5E8HC30_9LEPT</name>
<proteinExistence type="predicted"/>
<comment type="caution">
    <text evidence="1">The sequence shown here is derived from an EMBL/GenBank/DDBJ whole genome shotgun (WGS) entry which is preliminary data.</text>
</comment>
<protein>
    <submittedName>
        <fullName evidence="1">Uncharacterized protein</fullName>
    </submittedName>
</protein>
<dbReference type="AlphaFoldDB" id="A0A5E8HC30"/>
<evidence type="ECO:0000313" key="2">
    <source>
        <dbReference type="Proteomes" id="UP000013996"/>
    </source>
</evidence>
<accession>A0A5E8HC30</accession>
<evidence type="ECO:0000313" key="1">
    <source>
        <dbReference type="EMBL" id="EOQ88412.1"/>
    </source>
</evidence>
<dbReference type="Proteomes" id="UP000013996">
    <property type="component" value="Unassembled WGS sequence"/>
</dbReference>
<reference evidence="1 2" key="1">
    <citation type="submission" date="2013-04" db="EMBL/GenBank/DDBJ databases">
        <authorList>
            <person name="Harkins D.M."/>
            <person name="Durkin A.S."/>
            <person name="Brinkac L.M."/>
            <person name="Haft D.H."/>
            <person name="Selengut J.D."/>
            <person name="Sanka R."/>
            <person name="DePew J."/>
            <person name="Purushe J."/>
            <person name="Hartskeerl R.A."/>
            <person name="Ahmed A."/>
            <person name="van der Linden H."/>
            <person name="Goris M.G.A."/>
            <person name="Vinetz J.M."/>
            <person name="Sutton G.G."/>
            <person name="Nierman W.C."/>
            <person name="Fouts D.E."/>
        </authorList>
    </citation>
    <scope>NUCLEOTIDE SEQUENCE [LARGE SCALE GENOMIC DNA]</scope>
    <source>
        <strain evidence="1 2">Sao Paulo</strain>
    </source>
</reference>